<evidence type="ECO:0000256" key="8">
    <source>
        <dbReference type="ARBA" id="ARBA00022964"/>
    </source>
</evidence>
<dbReference type="FunFam" id="2.60.120.10:FF:000034">
    <property type="entry name" value="Homogentisate 1,2-dioxygenase"/>
    <property type="match status" value="1"/>
</dbReference>
<feature type="binding site" evidence="16">
    <location>
        <position position="263"/>
    </location>
    <ligand>
        <name>homogentisate</name>
        <dbReference type="ChEBI" id="CHEBI:16169"/>
    </ligand>
</feature>
<comment type="pathway">
    <text evidence="2">Amino-acid degradation; L-phenylalanine degradation; acetoacetate and fumarate from L-phenylalanine: step 4/6.</text>
</comment>
<dbReference type="GO" id="GO:0006572">
    <property type="term" value="P:L-tyrosine catabolic process"/>
    <property type="evidence" value="ECO:0007669"/>
    <property type="project" value="UniProtKB-KW"/>
</dbReference>
<proteinExistence type="inferred from homology"/>
<dbReference type="GO" id="GO:0004411">
    <property type="term" value="F:homogentisate 1,2-dioxygenase activity"/>
    <property type="evidence" value="ECO:0007669"/>
    <property type="project" value="UniProtKB-EC"/>
</dbReference>
<dbReference type="EC" id="1.13.11.5" evidence="4"/>
<evidence type="ECO:0000256" key="13">
    <source>
        <dbReference type="ARBA" id="ARBA00030437"/>
    </source>
</evidence>
<evidence type="ECO:0000256" key="2">
    <source>
        <dbReference type="ARBA" id="ARBA00004704"/>
    </source>
</evidence>
<evidence type="ECO:0000256" key="5">
    <source>
        <dbReference type="ARBA" id="ARBA00018757"/>
    </source>
</evidence>
<evidence type="ECO:0000256" key="12">
    <source>
        <dbReference type="ARBA" id="ARBA00030235"/>
    </source>
</evidence>
<feature type="active site" description="Proton acceptor" evidence="15">
    <location>
        <position position="204"/>
    </location>
</feature>
<evidence type="ECO:0000256" key="6">
    <source>
        <dbReference type="ARBA" id="ARBA00022723"/>
    </source>
</evidence>
<dbReference type="InterPro" id="IPR011051">
    <property type="entry name" value="RmlC_Cupin_sf"/>
</dbReference>
<protein>
    <recommendedName>
        <fullName evidence="5">Homogentisate 1,2-dioxygenase</fullName>
        <ecNumber evidence="4">1.13.11.5</ecNumber>
    </recommendedName>
    <alternativeName>
        <fullName evidence="12">Homogentisate oxygenase</fullName>
    </alternativeName>
    <alternativeName>
        <fullName evidence="13">Homogentisic acid oxidase</fullName>
    </alternativeName>
    <alternativeName>
        <fullName evidence="14">Homogentisicase</fullName>
    </alternativeName>
</protein>
<evidence type="ECO:0000259" key="18">
    <source>
        <dbReference type="Pfam" id="PF20510"/>
    </source>
</evidence>
<evidence type="ECO:0000313" key="19">
    <source>
        <dbReference type="EMBL" id="MDE48469.1"/>
    </source>
</evidence>
<dbReference type="Gene3D" id="2.60.120.10">
    <property type="entry name" value="Jelly Rolls"/>
    <property type="match status" value="1"/>
</dbReference>
<dbReference type="GO" id="GO:0046872">
    <property type="term" value="F:metal ion binding"/>
    <property type="evidence" value="ECO:0007669"/>
    <property type="project" value="UniProtKB-KW"/>
</dbReference>
<feature type="binding site" evidence="16">
    <location>
        <position position="248"/>
    </location>
    <ligand>
        <name>Fe cation</name>
        <dbReference type="ChEBI" id="CHEBI:24875"/>
    </ligand>
</feature>
<dbReference type="UniPathway" id="UPA00139">
    <property type="reaction ID" value="UER00339"/>
</dbReference>
<gene>
    <name evidence="19" type="primary">HGD_0</name>
    <name evidence="19" type="ORF">g.15848</name>
</gene>
<dbReference type="CDD" id="cd07000">
    <property type="entry name" value="cupin_HGO_N"/>
    <property type="match status" value="1"/>
</dbReference>
<dbReference type="SUPFAM" id="SSF51182">
    <property type="entry name" value="RmlC-like cupins"/>
    <property type="match status" value="1"/>
</dbReference>
<dbReference type="PANTHER" id="PTHR11056">
    <property type="entry name" value="HOMOGENTISATE 1,2-DIOXYGENASE"/>
    <property type="match status" value="1"/>
</dbReference>
<dbReference type="GO" id="GO:0005737">
    <property type="term" value="C:cytoplasm"/>
    <property type="evidence" value="ECO:0007669"/>
    <property type="project" value="TreeGrafter"/>
</dbReference>
<dbReference type="EMBL" id="GGYP01003698">
    <property type="protein sequence ID" value="MDE48469.1"/>
    <property type="molecule type" value="Transcribed_RNA"/>
</dbReference>
<evidence type="ECO:0000256" key="1">
    <source>
        <dbReference type="ARBA" id="ARBA00001962"/>
    </source>
</evidence>
<keyword evidence="6 16" id="KW-0479">Metal-binding</keyword>
<sequence>MRWAPFELDPESGGGDFVESMHLLAFSDQSAPSAISIFVYLANKDMGQKSFANSDGDLLIVPQNFPLTIRTEFGTMFVRPNEIAVVQQGMRFSVDFGIQEWGRPVSFARGYILEIKGNHFELPYLGPIGANGLANPRDFQVPTAWVEKEHLEKPYEIMIKFQNELFKTTQKGTPYNVAAWFGNYVPFKYDLGKFVCVNSVSVDHPDPSIFTVLTCPLPGKPGTALADFVIFPPRWECAQDTFRPPYYHRNCMTEFMALIKGQYQAKGRAFAPGGASLHQSMIPHGPDKECFEAASSQDTSTPKRVADNTMSFMFETSLTLKLTNWARHENVDQDYHKCWRGL</sequence>
<keyword evidence="10 16" id="KW-0408">Iron</keyword>
<organism evidence="19">
    <name type="scientific">Aceria tosichella</name>
    <name type="common">wheat curl mite</name>
    <dbReference type="NCBI Taxonomy" id="561515"/>
    <lineage>
        <taxon>Eukaryota</taxon>
        <taxon>Metazoa</taxon>
        <taxon>Ecdysozoa</taxon>
        <taxon>Arthropoda</taxon>
        <taxon>Chelicerata</taxon>
        <taxon>Arachnida</taxon>
        <taxon>Acari</taxon>
        <taxon>Acariformes</taxon>
        <taxon>Trombidiformes</taxon>
        <taxon>Prostigmata</taxon>
        <taxon>Eupodina</taxon>
        <taxon>Eriophyoidea</taxon>
        <taxon>Eriophyidae</taxon>
        <taxon>Eriophyinae</taxon>
        <taxon>Aceriini</taxon>
        <taxon>Aceria</taxon>
    </lineage>
</organism>
<evidence type="ECO:0000256" key="14">
    <source>
        <dbReference type="ARBA" id="ARBA00033225"/>
    </source>
</evidence>
<name>A0A6G1SDM3_9ACAR</name>
<dbReference type="Pfam" id="PF20510">
    <property type="entry name" value="HgmA_N"/>
    <property type="match status" value="1"/>
</dbReference>
<dbReference type="GO" id="GO:0006559">
    <property type="term" value="P:L-phenylalanine catabolic process"/>
    <property type="evidence" value="ECO:0007669"/>
    <property type="project" value="UniProtKB-UniPathway"/>
</dbReference>
<feature type="domain" description="Homogentisate 1,2-dioxygenase N-terminal" evidence="18">
    <location>
        <begin position="1"/>
        <end position="191"/>
    </location>
</feature>
<comment type="cofactor">
    <cofactor evidence="1 16">
        <name>Fe cation</name>
        <dbReference type="ChEBI" id="CHEBI:24875"/>
    </cofactor>
</comment>
<keyword evidence="11" id="KW-0585">Phenylalanine catabolism</keyword>
<keyword evidence="7" id="KW-0828">Tyrosine catabolism</keyword>
<evidence type="ECO:0000259" key="17">
    <source>
        <dbReference type="Pfam" id="PF04209"/>
    </source>
</evidence>
<evidence type="ECO:0000256" key="11">
    <source>
        <dbReference type="ARBA" id="ARBA00023232"/>
    </source>
</evidence>
<dbReference type="Pfam" id="PF04209">
    <property type="entry name" value="HgmA_C"/>
    <property type="match status" value="1"/>
</dbReference>
<evidence type="ECO:0000256" key="3">
    <source>
        <dbReference type="ARBA" id="ARBA00007757"/>
    </source>
</evidence>
<feature type="binding site" evidence="16">
    <location>
        <position position="284"/>
    </location>
    <ligand>
        <name>homogentisate</name>
        <dbReference type="ChEBI" id="CHEBI:16169"/>
    </ligand>
</feature>
<evidence type="ECO:0000256" key="16">
    <source>
        <dbReference type="PIRSR" id="PIRSR605708-2"/>
    </source>
</evidence>
<evidence type="ECO:0000256" key="4">
    <source>
        <dbReference type="ARBA" id="ARBA00013127"/>
    </source>
</evidence>
<feature type="domain" description="Homogentisate 1,2-dioxygenase C-terminal" evidence="17">
    <location>
        <begin position="193"/>
        <end position="342"/>
    </location>
</feature>
<dbReference type="PANTHER" id="PTHR11056:SF0">
    <property type="entry name" value="HOMOGENTISATE 1,2-DIOXYGENASE"/>
    <property type="match status" value="1"/>
</dbReference>
<feature type="binding site" evidence="16">
    <location>
        <position position="254"/>
    </location>
    <ligand>
        <name>Fe cation</name>
        <dbReference type="ChEBI" id="CHEBI:24875"/>
    </ligand>
</feature>
<evidence type="ECO:0000256" key="9">
    <source>
        <dbReference type="ARBA" id="ARBA00023002"/>
    </source>
</evidence>
<accession>A0A6G1SDM3</accession>
<keyword evidence="8 19" id="KW-0223">Dioxygenase</keyword>
<dbReference type="InterPro" id="IPR046451">
    <property type="entry name" value="HgmA_C"/>
</dbReference>
<feature type="binding site" evidence="16">
    <location>
        <position position="284"/>
    </location>
    <ligand>
        <name>Fe cation</name>
        <dbReference type="ChEBI" id="CHEBI:24875"/>
    </ligand>
</feature>
<dbReference type="AlphaFoldDB" id="A0A6G1SDM3"/>
<evidence type="ECO:0000256" key="15">
    <source>
        <dbReference type="PIRSR" id="PIRSR605708-1"/>
    </source>
</evidence>
<keyword evidence="9" id="KW-0560">Oxidoreductase</keyword>
<dbReference type="InterPro" id="IPR014710">
    <property type="entry name" value="RmlC-like_jellyroll"/>
</dbReference>
<reference evidence="19" key="1">
    <citation type="submission" date="2018-10" db="EMBL/GenBank/DDBJ databases">
        <title>Transcriptome assembly of Aceria tosichella (Wheat curl mite) Type 2.</title>
        <authorList>
            <person name="Scully E.D."/>
            <person name="Geib S.M."/>
            <person name="Palmer N.A."/>
            <person name="Gupta A.K."/>
            <person name="Sarath G."/>
            <person name="Tatineni S."/>
        </authorList>
    </citation>
    <scope>NUCLEOTIDE SEQUENCE</scope>
    <source>
        <strain evidence="19">LincolnNE</strain>
    </source>
</reference>
<dbReference type="InterPro" id="IPR046452">
    <property type="entry name" value="HgmA_N"/>
</dbReference>
<comment type="similarity">
    <text evidence="3">Belongs to the homogentisate dioxygenase family.</text>
</comment>
<evidence type="ECO:0000256" key="7">
    <source>
        <dbReference type="ARBA" id="ARBA00022878"/>
    </source>
</evidence>
<evidence type="ECO:0000256" key="10">
    <source>
        <dbReference type="ARBA" id="ARBA00023004"/>
    </source>
</evidence>
<dbReference type="InterPro" id="IPR005708">
    <property type="entry name" value="Homogentis_dOase"/>
</dbReference>